<feature type="region of interest" description="Disordered" evidence="5">
    <location>
        <begin position="107"/>
        <end position="132"/>
    </location>
</feature>
<dbReference type="Gene3D" id="1.20.1560.10">
    <property type="entry name" value="ABC transporter type 1, transmembrane domain"/>
    <property type="match status" value="1"/>
</dbReference>
<gene>
    <name evidence="7" type="ORF">ZIOFF_003605</name>
</gene>
<comment type="subcellular location">
    <subcellularLocation>
        <location evidence="1">Membrane</location>
        <topology evidence="1">Multi-pass membrane protein</topology>
    </subcellularLocation>
</comment>
<accession>A0A8J5I102</accession>
<comment type="caution">
    <text evidence="7">The sequence shown here is derived from an EMBL/GenBank/DDBJ whole genome shotgun (WGS) entry which is preliminary data.</text>
</comment>
<protein>
    <recommendedName>
        <fullName evidence="6">ABC transporter domain-containing protein</fullName>
    </recommendedName>
</protein>
<evidence type="ECO:0000256" key="1">
    <source>
        <dbReference type="ARBA" id="ARBA00004141"/>
    </source>
</evidence>
<keyword evidence="4" id="KW-0472">Membrane</keyword>
<dbReference type="InterPro" id="IPR039421">
    <property type="entry name" value="Type_1_exporter"/>
</dbReference>
<evidence type="ECO:0000256" key="3">
    <source>
        <dbReference type="ARBA" id="ARBA00022989"/>
    </source>
</evidence>
<evidence type="ECO:0000259" key="6">
    <source>
        <dbReference type="Pfam" id="PF00005"/>
    </source>
</evidence>
<keyword evidence="8" id="KW-1185">Reference proteome</keyword>
<dbReference type="AlphaFoldDB" id="A0A8J5I102"/>
<name>A0A8J5I102_ZINOF</name>
<dbReference type="EMBL" id="JACMSC010000001">
    <property type="protein sequence ID" value="KAG6538482.1"/>
    <property type="molecule type" value="Genomic_DNA"/>
</dbReference>
<dbReference type="PANTHER" id="PTHR24222:SF79">
    <property type="entry name" value="ATP BINDING CASSETTE SUBFAMILY B"/>
    <property type="match status" value="1"/>
</dbReference>
<dbReference type="GO" id="GO:0042626">
    <property type="term" value="F:ATPase-coupled transmembrane transporter activity"/>
    <property type="evidence" value="ECO:0007669"/>
    <property type="project" value="TreeGrafter"/>
</dbReference>
<dbReference type="Pfam" id="PF00005">
    <property type="entry name" value="ABC_tran"/>
    <property type="match status" value="1"/>
</dbReference>
<proteinExistence type="predicted"/>
<dbReference type="PANTHER" id="PTHR24222">
    <property type="entry name" value="ABC TRANSPORTER B FAMILY"/>
    <property type="match status" value="1"/>
</dbReference>
<evidence type="ECO:0000256" key="2">
    <source>
        <dbReference type="ARBA" id="ARBA00022692"/>
    </source>
</evidence>
<dbReference type="Gene3D" id="3.40.50.300">
    <property type="entry name" value="P-loop containing nucleotide triphosphate hydrolases"/>
    <property type="match status" value="1"/>
</dbReference>
<dbReference type="SUPFAM" id="SSF52540">
    <property type="entry name" value="P-loop containing nucleoside triphosphate hydrolases"/>
    <property type="match status" value="1"/>
</dbReference>
<feature type="compositionally biased region" description="Polar residues" evidence="5">
    <location>
        <begin position="117"/>
        <end position="129"/>
    </location>
</feature>
<dbReference type="GO" id="GO:0005524">
    <property type="term" value="F:ATP binding"/>
    <property type="evidence" value="ECO:0007669"/>
    <property type="project" value="InterPro"/>
</dbReference>
<feature type="domain" description="ABC transporter" evidence="6">
    <location>
        <begin position="157"/>
        <end position="225"/>
    </location>
</feature>
<sequence>MYHQIPKYLYFGIDKANTIVERALSSIKTIYSFRRASRRGIAKGLEVGSTGLSFAIWEFLAWYGSRMVMYHCERLKDLCLRNFLRFGRIISWHGASGGEAIRRGISGSEEDTREDQQASVNQCGGSQRVENGGDARRGVAFESVQFTYPSRPKVPVLRNFSLRVPAGQTVALVGTSGSGKSTVVVLLQRFYDADAGAVRIDDVDIRKLQLKWIEGRQAVKMEEDEHQQTD</sequence>
<evidence type="ECO:0000313" key="7">
    <source>
        <dbReference type="EMBL" id="KAG6538482.1"/>
    </source>
</evidence>
<evidence type="ECO:0000313" key="8">
    <source>
        <dbReference type="Proteomes" id="UP000734854"/>
    </source>
</evidence>
<evidence type="ECO:0000256" key="4">
    <source>
        <dbReference type="ARBA" id="ARBA00023136"/>
    </source>
</evidence>
<dbReference type="Proteomes" id="UP000734854">
    <property type="component" value="Unassembled WGS sequence"/>
</dbReference>
<organism evidence="7 8">
    <name type="scientific">Zingiber officinale</name>
    <name type="common">Ginger</name>
    <name type="synonym">Amomum zingiber</name>
    <dbReference type="NCBI Taxonomy" id="94328"/>
    <lineage>
        <taxon>Eukaryota</taxon>
        <taxon>Viridiplantae</taxon>
        <taxon>Streptophyta</taxon>
        <taxon>Embryophyta</taxon>
        <taxon>Tracheophyta</taxon>
        <taxon>Spermatophyta</taxon>
        <taxon>Magnoliopsida</taxon>
        <taxon>Liliopsida</taxon>
        <taxon>Zingiberales</taxon>
        <taxon>Zingiberaceae</taxon>
        <taxon>Zingiber</taxon>
    </lineage>
</organism>
<evidence type="ECO:0000256" key="5">
    <source>
        <dbReference type="SAM" id="MobiDB-lite"/>
    </source>
</evidence>
<dbReference type="GO" id="GO:0005886">
    <property type="term" value="C:plasma membrane"/>
    <property type="evidence" value="ECO:0007669"/>
    <property type="project" value="TreeGrafter"/>
</dbReference>
<dbReference type="InterPro" id="IPR027417">
    <property type="entry name" value="P-loop_NTPase"/>
</dbReference>
<keyword evidence="2" id="KW-0812">Transmembrane</keyword>
<dbReference type="GO" id="GO:0016887">
    <property type="term" value="F:ATP hydrolysis activity"/>
    <property type="evidence" value="ECO:0007669"/>
    <property type="project" value="InterPro"/>
</dbReference>
<reference evidence="7 8" key="1">
    <citation type="submission" date="2020-08" db="EMBL/GenBank/DDBJ databases">
        <title>Plant Genome Project.</title>
        <authorList>
            <person name="Zhang R.-G."/>
        </authorList>
    </citation>
    <scope>NUCLEOTIDE SEQUENCE [LARGE SCALE GENOMIC DNA]</scope>
    <source>
        <tissue evidence="7">Rhizome</tissue>
    </source>
</reference>
<dbReference type="InterPro" id="IPR036640">
    <property type="entry name" value="ABC1_TM_sf"/>
</dbReference>
<dbReference type="InterPro" id="IPR003439">
    <property type="entry name" value="ABC_transporter-like_ATP-bd"/>
</dbReference>
<keyword evidence="3" id="KW-1133">Transmembrane helix</keyword>